<evidence type="ECO:0000259" key="2">
    <source>
        <dbReference type="Pfam" id="PF09818"/>
    </source>
</evidence>
<sequence length="606" mass="67319">MKSSVDLRNLLESIDRRSYPAYKDTRGVYNFSDYLLSIDHVQGDPFASPSKLSVFVPHQKAGYPSSLFDTPWKQTALEDYLVRQFHQEIAKYNFKAKGSGKSGLIATSHPGAEILSRTACECGSKGITARFEAGFPANGRTINSGELIRILFDFLPRCVKQVFYYKSRQPQEVKAVAELAEDQNYIRRELQRLSLVSFVADGAILPRESGISSRPMKGSIPFTSPESLRVRLDLPNHGTITGMGIPRGITLIVGGGYHGKSTLLKALEAGVYNHIAGDGREYVITDETAMKLRAEDGRSIQNVDISLFINDLPNKKDTHSFSTEDASGSTSQAAAVIEGIEAGSRSFLIDEDTSATNFMVRDDLMQKIISRSKEPITPFIERARQLFEHEGVSTIMVAGSSGAYFYIADRIIQMDCYVPYDITERTKAFCQSYGAEPIASAPGFVLPSTGRRLYPEKTPETNIKGKHASEICGLTSYAASPIPDRYKTGETGRRNRPGQRHDSRDERIKVKVYGKDSLQIGKSPLDLRFVEQLVDGEQTNALAQMMRYCAEHQFLERYSITEAVNLLLKEIEKGGLTAISDSSYSAMGLCMPRVQEIYACLNRYRG</sequence>
<reference evidence="5 6" key="1">
    <citation type="submission" date="2019-08" db="EMBL/GenBank/DDBJ databases">
        <title>In-depth cultivation of the pig gut microbiome towards novel bacterial diversity and tailored functional studies.</title>
        <authorList>
            <person name="Wylensek D."/>
            <person name="Hitch T.C.A."/>
            <person name="Clavel T."/>
        </authorList>
    </citation>
    <scope>NUCLEOTIDE SEQUENCE [LARGE SCALE GENOMIC DNA]</scope>
    <source>
        <strain evidence="5 6">WCA-389-WT-23D1</strain>
    </source>
</reference>
<gene>
    <name evidence="5" type="ORF">FYJ39_02515</name>
</gene>
<accession>A0A7X2TB66</accession>
<dbReference type="InterPro" id="IPR046833">
    <property type="entry name" value="ABC_N"/>
</dbReference>
<dbReference type="InterPro" id="IPR046834">
    <property type="entry name" value="ABC_ATPase_C"/>
</dbReference>
<dbReference type="Pfam" id="PF09818">
    <property type="entry name" value="ABC_ATPase"/>
    <property type="match status" value="1"/>
</dbReference>
<feature type="domain" description="ATPase of the ABC class N-terminal" evidence="3">
    <location>
        <begin position="5"/>
        <end position="165"/>
    </location>
</feature>
<feature type="compositionally biased region" description="Basic and acidic residues" evidence="1">
    <location>
        <begin position="484"/>
        <end position="504"/>
    </location>
</feature>
<evidence type="ECO:0000313" key="6">
    <source>
        <dbReference type="Proteomes" id="UP000429958"/>
    </source>
</evidence>
<dbReference type="AlphaFoldDB" id="A0A7X2TB66"/>
<comment type="caution">
    <text evidence="5">The sequence shown here is derived from an EMBL/GenBank/DDBJ whole genome shotgun (WGS) entry which is preliminary data.</text>
</comment>
<feature type="domain" description="ATPase of the ABC class C-terminal" evidence="2">
    <location>
        <begin position="171"/>
        <end position="434"/>
    </location>
</feature>
<protein>
    <submittedName>
        <fullName evidence="5">ABC-ATPase domain-containing protein</fullName>
    </submittedName>
</protein>
<evidence type="ECO:0000256" key="1">
    <source>
        <dbReference type="SAM" id="MobiDB-lite"/>
    </source>
</evidence>
<keyword evidence="6" id="KW-1185">Reference proteome</keyword>
<proteinExistence type="predicted"/>
<dbReference type="InterPro" id="IPR019195">
    <property type="entry name" value="ABC_ATPase_put"/>
</dbReference>
<dbReference type="SUPFAM" id="SSF52540">
    <property type="entry name" value="P-loop containing nucleoside triphosphate hydrolases"/>
    <property type="match status" value="1"/>
</dbReference>
<dbReference type="InterPro" id="IPR027417">
    <property type="entry name" value="P-loop_NTPase"/>
</dbReference>
<dbReference type="PANTHER" id="PTHR38149">
    <property type="entry name" value="ATPASE"/>
    <property type="match status" value="1"/>
</dbReference>
<dbReference type="EMBL" id="VUMD01000002">
    <property type="protein sequence ID" value="MSS35482.1"/>
    <property type="molecule type" value="Genomic_DNA"/>
</dbReference>
<evidence type="ECO:0000259" key="4">
    <source>
        <dbReference type="Pfam" id="PF21117"/>
    </source>
</evidence>
<feature type="domain" description="MRB1590-like C-terminal" evidence="4">
    <location>
        <begin position="509"/>
        <end position="605"/>
    </location>
</feature>
<dbReference type="Pfam" id="PF21117">
    <property type="entry name" value="MRB1590_C"/>
    <property type="match status" value="1"/>
</dbReference>
<dbReference type="Proteomes" id="UP000429958">
    <property type="component" value="Unassembled WGS sequence"/>
</dbReference>
<dbReference type="RefSeq" id="WP_154470895.1">
    <property type="nucleotide sequence ID" value="NZ_VUMD01000002.1"/>
</dbReference>
<dbReference type="PANTHER" id="PTHR38149:SF1">
    <property type="entry name" value="ATPASE"/>
    <property type="match status" value="1"/>
</dbReference>
<evidence type="ECO:0000259" key="3">
    <source>
        <dbReference type="Pfam" id="PF20446"/>
    </source>
</evidence>
<feature type="region of interest" description="Disordered" evidence="1">
    <location>
        <begin position="483"/>
        <end position="504"/>
    </location>
</feature>
<organism evidence="5 6">
    <name type="scientific">Clostridium porci</name>
    <dbReference type="NCBI Taxonomy" id="2605778"/>
    <lineage>
        <taxon>Bacteria</taxon>
        <taxon>Bacillati</taxon>
        <taxon>Bacillota</taxon>
        <taxon>Clostridia</taxon>
        <taxon>Eubacteriales</taxon>
        <taxon>Clostridiaceae</taxon>
        <taxon>Clostridium</taxon>
    </lineage>
</organism>
<dbReference type="Pfam" id="PF20446">
    <property type="entry name" value="ABC_N"/>
    <property type="match status" value="1"/>
</dbReference>
<evidence type="ECO:0000313" key="5">
    <source>
        <dbReference type="EMBL" id="MSS35482.1"/>
    </source>
</evidence>
<dbReference type="InterPro" id="IPR049069">
    <property type="entry name" value="MRB1590-like_C"/>
</dbReference>
<name>A0A7X2TB66_9CLOT</name>